<accession>A0A4V1J3T2</accession>
<feature type="domain" description="Cation-transporting P-type ATPase C-terminal" evidence="2">
    <location>
        <begin position="9"/>
        <end position="111"/>
    </location>
</feature>
<reference evidence="4" key="1">
    <citation type="journal article" date="2018" name="Nat. Microbiol.">
        <title>Leveraging single-cell genomics to expand the fungal tree of life.</title>
        <authorList>
            <person name="Ahrendt S.R."/>
            <person name="Quandt C.A."/>
            <person name="Ciobanu D."/>
            <person name="Clum A."/>
            <person name="Salamov A."/>
            <person name="Andreopoulos B."/>
            <person name="Cheng J.F."/>
            <person name="Woyke T."/>
            <person name="Pelin A."/>
            <person name="Henrissat B."/>
            <person name="Reynolds N.K."/>
            <person name="Benny G.L."/>
            <person name="Smith M.E."/>
            <person name="James T.Y."/>
            <person name="Grigoriev I.V."/>
        </authorList>
    </citation>
    <scope>NUCLEOTIDE SEQUENCE [LARGE SCALE GENOMIC DNA]</scope>
    <source>
        <strain evidence="4">RSA 468</strain>
    </source>
</reference>
<dbReference type="Gene3D" id="1.20.1110.10">
    <property type="entry name" value="Calcium-transporting ATPase, transmembrane domain"/>
    <property type="match status" value="1"/>
</dbReference>
<dbReference type="Proteomes" id="UP000268162">
    <property type="component" value="Unassembled WGS sequence"/>
</dbReference>
<dbReference type="Pfam" id="PF00689">
    <property type="entry name" value="Cation_ATPase_C"/>
    <property type="match status" value="1"/>
</dbReference>
<keyword evidence="4" id="KW-1185">Reference proteome</keyword>
<dbReference type="EMBL" id="ML004309">
    <property type="protein sequence ID" value="RKP33149.1"/>
    <property type="molecule type" value="Genomic_DNA"/>
</dbReference>
<organism evidence="3 4">
    <name type="scientific">Dimargaris cristalligena</name>
    <dbReference type="NCBI Taxonomy" id="215637"/>
    <lineage>
        <taxon>Eukaryota</taxon>
        <taxon>Fungi</taxon>
        <taxon>Fungi incertae sedis</taxon>
        <taxon>Zoopagomycota</taxon>
        <taxon>Kickxellomycotina</taxon>
        <taxon>Dimargaritomycetes</taxon>
        <taxon>Dimargaritales</taxon>
        <taxon>Dimargaritaceae</taxon>
        <taxon>Dimargaris</taxon>
    </lineage>
</organism>
<sequence length="114" mass="13374">DSCDTVFRARGTLFATLTYLILFHAFNCRDLRAAIWWGWWRADASGWREQFLGNRYLAYSVLGCSLIVFPTLYIPVVNTQVFKQKPISWEWGILVVSVLVFICISEIYKWIKRS</sequence>
<dbReference type="STRING" id="215637.A0A4V1J3T2"/>
<dbReference type="AlphaFoldDB" id="A0A4V1J3T2"/>
<evidence type="ECO:0000313" key="3">
    <source>
        <dbReference type="EMBL" id="RKP33149.1"/>
    </source>
</evidence>
<dbReference type="InterPro" id="IPR006068">
    <property type="entry name" value="ATPase_P-typ_cation-transptr_C"/>
</dbReference>
<keyword evidence="1" id="KW-0472">Membrane</keyword>
<dbReference type="InterPro" id="IPR023298">
    <property type="entry name" value="ATPase_P-typ_TM_dom_sf"/>
</dbReference>
<dbReference type="SUPFAM" id="SSF81665">
    <property type="entry name" value="Calcium ATPase, transmembrane domain M"/>
    <property type="match status" value="1"/>
</dbReference>
<feature type="transmembrane region" description="Helical" evidence="1">
    <location>
        <begin position="88"/>
        <end position="108"/>
    </location>
</feature>
<evidence type="ECO:0000259" key="2">
    <source>
        <dbReference type="Pfam" id="PF00689"/>
    </source>
</evidence>
<feature type="non-terminal residue" evidence="3">
    <location>
        <position position="1"/>
    </location>
</feature>
<feature type="non-terminal residue" evidence="3">
    <location>
        <position position="114"/>
    </location>
</feature>
<evidence type="ECO:0000313" key="4">
    <source>
        <dbReference type="Proteomes" id="UP000268162"/>
    </source>
</evidence>
<evidence type="ECO:0000256" key="1">
    <source>
        <dbReference type="SAM" id="Phobius"/>
    </source>
</evidence>
<name>A0A4V1J3T2_9FUNG</name>
<feature type="transmembrane region" description="Helical" evidence="1">
    <location>
        <begin position="56"/>
        <end position="76"/>
    </location>
</feature>
<keyword evidence="1" id="KW-1133">Transmembrane helix</keyword>
<gene>
    <name evidence="3" type="ORF">BJ085DRAFT_10993</name>
</gene>
<proteinExistence type="predicted"/>
<keyword evidence="1" id="KW-0812">Transmembrane</keyword>
<protein>
    <recommendedName>
        <fullName evidence="2">Cation-transporting P-type ATPase C-terminal domain-containing protein</fullName>
    </recommendedName>
</protein>